<gene>
    <name evidence="12" type="ORF">MiSe_75020</name>
</gene>
<keyword evidence="7" id="KW-0902">Two-component regulatory system</keyword>
<dbReference type="CDD" id="cd00075">
    <property type="entry name" value="HATPase"/>
    <property type="match status" value="1"/>
</dbReference>
<proteinExistence type="predicted"/>
<dbReference type="GO" id="GO:0016020">
    <property type="term" value="C:membrane"/>
    <property type="evidence" value="ECO:0007669"/>
    <property type="project" value="UniProtKB-SubCell"/>
</dbReference>
<dbReference type="CDD" id="cd00082">
    <property type="entry name" value="HisKA"/>
    <property type="match status" value="1"/>
</dbReference>
<dbReference type="InterPro" id="IPR036097">
    <property type="entry name" value="HisK_dim/P_sf"/>
</dbReference>
<evidence type="ECO:0000259" key="11">
    <source>
        <dbReference type="PROSITE" id="PS50885"/>
    </source>
</evidence>
<dbReference type="Proteomes" id="UP001050975">
    <property type="component" value="Unassembled WGS sequence"/>
</dbReference>
<feature type="domain" description="Histidine kinase" evidence="10">
    <location>
        <begin position="233"/>
        <end position="450"/>
    </location>
</feature>
<dbReference type="InterPro" id="IPR036890">
    <property type="entry name" value="HATPase_C_sf"/>
</dbReference>
<evidence type="ECO:0000256" key="8">
    <source>
        <dbReference type="ARBA" id="ARBA00023136"/>
    </source>
</evidence>
<evidence type="ECO:0000313" key="12">
    <source>
        <dbReference type="EMBL" id="GET42684.1"/>
    </source>
</evidence>
<dbReference type="SUPFAM" id="SSF158472">
    <property type="entry name" value="HAMP domain-like"/>
    <property type="match status" value="1"/>
</dbReference>
<feature type="transmembrane region" description="Helical" evidence="9">
    <location>
        <begin position="151"/>
        <end position="172"/>
    </location>
</feature>
<dbReference type="InterPro" id="IPR003594">
    <property type="entry name" value="HATPase_dom"/>
</dbReference>
<keyword evidence="5" id="KW-0808">Transferase</keyword>
<dbReference type="PRINTS" id="PR00344">
    <property type="entry name" value="BCTRLSENSOR"/>
</dbReference>
<dbReference type="Pfam" id="PF00672">
    <property type="entry name" value="HAMP"/>
    <property type="match status" value="1"/>
</dbReference>
<protein>
    <recommendedName>
        <fullName evidence="3">histidine kinase</fullName>
        <ecNumber evidence="3">2.7.13.3</ecNumber>
    </recommendedName>
</protein>
<dbReference type="InterPro" id="IPR003661">
    <property type="entry name" value="HisK_dim/P_dom"/>
</dbReference>
<dbReference type="InterPro" id="IPR005467">
    <property type="entry name" value="His_kinase_dom"/>
</dbReference>
<dbReference type="FunFam" id="3.30.565.10:FF:000006">
    <property type="entry name" value="Sensor histidine kinase WalK"/>
    <property type="match status" value="1"/>
</dbReference>
<evidence type="ECO:0000313" key="13">
    <source>
        <dbReference type="Proteomes" id="UP001050975"/>
    </source>
</evidence>
<evidence type="ECO:0000256" key="3">
    <source>
        <dbReference type="ARBA" id="ARBA00012438"/>
    </source>
</evidence>
<dbReference type="SMART" id="SM00387">
    <property type="entry name" value="HATPase_c"/>
    <property type="match status" value="1"/>
</dbReference>
<dbReference type="SMART" id="SM00388">
    <property type="entry name" value="HisKA"/>
    <property type="match status" value="1"/>
</dbReference>
<dbReference type="EMBL" id="BLAY01000176">
    <property type="protein sequence ID" value="GET42684.1"/>
    <property type="molecule type" value="Genomic_DNA"/>
</dbReference>
<evidence type="ECO:0000259" key="10">
    <source>
        <dbReference type="PROSITE" id="PS50109"/>
    </source>
</evidence>
<evidence type="ECO:0000256" key="9">
    <source>
        <dbReference type="SAM" id="Phobius"/>
    </source>
</evidence>
<sequence>MAGSTGISILAVREVLSVRLEQRGKNLLVQEVQEFRQLLQQCDRSSCNASNLFDTFLYRNIPVEGEFMLTLLEGKIYKSSPVALPETLRMNGKLIEHWAQLKQPEKGEKLTLTDTLRYMAEPVIIGGKTRGVFVILHSTSFEVEKVNETTAVMILVTSAILFVSGFVTWAVAGKVLKPLRLLTATAHSITESNVSQRIFVEGSDEIAELAMTFNEMLDRLEAAFTSQRNFINDAGHELRTPITIIRGHLELLEYQPEELHETLAIVNDELDRMNRLVKDLLFLAKAERQDFLSLEIVEISTFIQELFAKLKALGNRHWQLELNPLNRSHAQPGNENILADKQRLTQALMNLAQNAVEHTTINDTITLGADLTKSQIRFWVRDTGEGILPEDQQRIFARFARAAKTRRRSEGYGLGLAIVRAIAEAHGGRVELQSQPGKGSTFTLILPIANS</sequence>
<dbReference type="EC" id="2.7.13.3" evidence="3"/>
<dbReference type="Pfam" id="PF00512">
    <property type="entry name" value="HisKA"/>
    <property type="match status" value="1"/>
</dbReference>
<keyword evidence="13" id="KW-1185">Reference proteome</keyword>
<dbReference type="PROSITE" id="PS50885">
    <property type="entry name" value="HAMP"/>
    <property type="match status" value="1"/>
</dbReference>
<accession>A0AAV3WMJ5</accession>
<feature type="domain" description="HAMP" evidence="11">
    <location>
        <begin position="173"/>
        <end position="225"/>
    </location>
</feature>
<dbReference type="Gene3D" id="1.10.287.130">
    <property type="match status" value="1"/>
</dbReference>
<dbReference type="SMART" id="SM00304">
    <property type="entry name" value="HAMP"/>
    <property type="match status" value="1"/>
</dbReference>
<keyword evidence="8 9" id="KW-0472">Membrane</keyword>
<comment type="caution">
    <text evidence="12">The sequence shown here is derived from an EMBL/GenBank/DDBJ whole genome shotgun (WGS) entry which is preliminary data.</text>
</comment>
<dbReference type="Pfam" id="PF02518">
    <property type="entry name" value="HATPase_c"/>
    <property type="match status" value="1"/>
</dbReference>
<dbReference type="Gene3D" id="6.10.340.10">
    <property type="match status" value="1"/>
</dbReference>
<organism evidence="12 13">
    <name type="scientific">Microseira wollei NIES-4236</name>
    <dbReference type="NCBI Taxonomy" id="2530354"/>
    <lineage>
        <taxon>Bacteria</taxon>
        <taxon>Bacillati</taxon>
        <taxon>Cyanobacteriota</taxon>
        <taxon>Cyanophyceae</taxon>
        <taxon>Oscillatoriophycideae</taxon>
        <taxon>Aerosakkonematales</taxon>
        <taxon>Aerosakkonemataceae</taxon>
        <taxon>Microseira</taxon>
    </lineage>
</organism>
<keyword evidence="4" id="KW-0597">Phosphoprotein</keyword>
<dbReference type="PANTHER" id="PTHR43711">
    <property type="entry name" value="TWO-COMPONENT HISTIDINE KINASE"/>
    <property type="match status" value="1"/>
</dbReference>
<keyword evidence="9" id="KW-1133">Transmembrane helix</keyword>
<dbReference type="InterPro" id="IPR004358">
    <property type="entry name" value="Sig_transdc_His_kin-like_C"/>
</dbReference>
<dbReference type="GO" id="GO:0000155">
    <property type="term" value="F:phosphorelay sensor kinase activity"/>
    <property type="evidence" value="ECO:0007669"/>
    <property type="project" value="InterPro"/>
</dbReference>
<comment type="catalytic activity">
    <reaction evidence="1">
        <text>ATP + protein L-histidine = ADP + protein N-phospho-L-histidine.</text>
        <dbReference type="EC" id="2.7.13.3"/>
    </reaction>
</comment>
<dbReference type="PANTHER" id="PTHR43711:SF28">
    <property type="entry name" value="SENSOR HISTIDINE KINASE YXDK"/>
    <property type="match status" value="1"/>
</dbReference>
<keyword evidence="6 12" id="KW-0418">Kinase</keyword>
<comment type="subcellular location">
    <subcellularLocation>
        <location evidence="2">Membrane</location>
    </subcellularLocation>
</comment>
<dbReference type="PROSITE" id="PS50109">
    <property type="entry name" value="HIS_KIN"/>
    <property type="match status" value="1"/>
</dbReference>
<dbReference type="CDD" id="cd06225">
    <property type="entry name" value="HAMP"/>
    <property type="match status" value="1"/>
</dbReference>
<evidence type="ECO:0000256" key="4">
    <source>
        <dbReference type="ARBA" id="ARBA00022553"/>
    </source>
</evidence>
<dbReference type="InterPro" id="IPR003660">
    <property type="entry name" value="HAMP_dom"/>
</dbReference>
<dbReference type="SUPFAM" id="SSF55874">
    <property type="entry name" value="ATPase domain of HSP90 chaperone/DNA topoisomerase II/histidine kinase"/>
    <property type="match status" value="1"/>
</dbReference>
<keyword evidence="9" id="KW-0812">Transmembrane</keyword>
<dbReference type="InterPro" id="IPR050736">
    <property type="entry name" value="Sensor_HK_Regulatory"/>
</dbReference>
<evidence type="ECO:0000256" key="6">
    <source>
        <dbReference type="ARBA" id="ARBA00022777"/>
    </source>
</evidence>
<dbReference type="AlphaFoldDB" id="A0AAV3WMJ5"/>
<evidence type="ECO:0000256" key="2">
    <source>
        <dbReference type="ARBA" id="ARBA00004370"/>
    </source>
</evidence>
<evidence type="ECO:0000256" key="5">
    <source>
        <dbReference type="ARBA" id="ARBA00022679"/>
    </source>
</evidence>
<evidence type="ECO:0000256" key="7">
    <source>
        <dbReference type="ARBA" id="ARBA00023012"/>
    </source>
</evidence>
<dbReference type="FunFam" id="1.10.287.130:FF:000001">
    <property type="entry name" value="Two-component sensor histidine kinase"/>
    <property type="match status" value="1"/>
</dbReference>
<name>A0AAV3WMJ5_9CYAN</name>
<dbReference type="SUPFAM" id="SSF47384">
    <property type="entry name" value="Homodimeric domain of signal transducing histidine kinase"/>
    <property type="match status" value="1"/>
</dbReference>
<evidence type="ECO:0000256" key="1">
    <source>
        <dbReference type="ARBA" id="ARBA00000085"/>
    </source>
</evidence>
<dbReference type="Gene3D" id="3.30.565.10">
    <property type="entry name" value="Histidine kinase-like ATPase, C-terminal domain"/>
    <property type="match status" value="1"/>
</dbReference>
<reference evidence="12" key="1">
    <citation type="submission" date="2019-10" db="EMBL/GenBank/DDBJ databases">
        <title>Draft genome sequece of Microseira wollei NIES-4236.</title>
        <authorList>
            <person name="Yamaguchi H."/>
            <person name="Suzuki S."/>
            <person name="Kawachi M."/>
        </authorList>
    </citation>
    <scope>NUCLEOTIDE SEQUENCE</scope>
    <source>
        <strain evidence="12">NIES-4236</strain>
    </source>
</reference>